<sequence>MAFLRFFTIIILLNFSVIISAISLNADEPLNILLITADDMGMQLGCYRDTAAKTPRLDTLAKRSRLFENAYVAQASCSPSRSAMFTGLYPHTNGQYGLLNAGVGFQIHEKLYDKTIPALLKEAGYTTGISGKLHVGPEKTFPFDERIRGDSRDVKVIAKKIGEFFKASNGPFFFMANYSDPHVYGRSPRPPKEAFPTQYKGIPKSPLRVGEVSAFPFQKLDHPEEIERITQYYNACSRFDAGVGLLLDELQASGHSEDTLILFVSDHGPPFYRGKTTCYEAGAKVPMLLHWPGKFEKADRSPALVSTVDILPTFLEAAGIQKDVHTQGRSLSTSLDPAQCRNTLATEFHYHGSSPFFPRRSIRNERYKLIHNLLANEKSARTSVDGDAAYELVMKDPEQSSEMRQAYQRAATPPEYELYDLKSDPWEFKNLFDDPDHQTIKAQLLSSLQQWQEETEDPLLTQEGIQSMSRYEKQ</sequence>
<evidence type="ECO:0000259" key="5">
    <source>
        <dbReference type="Pfam" id="PF00884"/>
    </source>
</evidence>
<dbReference type="GO" id="GO:0046872">
    <property type="term" value="F:metal ion binding"/>
    <property type="evidence" value="ECO:0007669"/>
    <property type="project" value="UniProtKB-KW"/>
</dbReference>
<dbReference type="OrthoDB" id="9762324at2"/>
<proteinExistence type="inferred from homology"/>
<dbReference type="InterPro" id="IPR024607">
    <property type="entry name" value="Sulfatase_CS"/>
</dbReference>
<protein>
    <submittedName>
        <fullName evidence="6">Choline-sulfatase</fullName>
        <ecNumber evidence="6">3.1.6.6</ecNumber>
    </submittedName>
</protein>
<dbReference type="GO" id="GO:0004065">
    <property type="term" value="F:arylsulfatase activity"/>
    <property type="evidence" value="ECO:0007669"/>
    <property type="project" value="TreeGrafter"/>
</dbReference>
<dbReference type="InterPro" id="IPR017850">
    <property type="entry name" value="Alkaline_phosphatase_core_sf"/>
</dbReference>
<dbReference type="InterPro" id="IPR050738">
    <property type="entry name" value="Sulfatase"/>
</dbReference>
<feature type="domain" description="Sulfatase N-terminal" evidence="5">
    <location>
        <begin position="31"/>
        <end position="320"/>
    </location>
</feature>
<dbReference type="PANTHER" id="PTHR42693">
    <property type="entry name" value="ARYLSULFATASE FAMILY MEMBER"/>
    <property type="match status" value="1"/>
</dbReference>
<dbReference type="CDD" id="cd16027">
    <property type="entry name" value="SGSH"/>
    <property type="match status" value="1"/>
</dbReference>
<accession>A0A5C5XEH3</accession>
<keyword evidence="2" id="KW-0479">Metal-binding</keyword>
<dbReference type="Pfam" id="PF00884">
    <property type="entry name" value="Sulfatase"/>
    <property type="match status" value="1"/>
</dbReference>
<dbReference type="PROSITE" id="PS00523">
    <property type="entry name" value="SULFATASE_1"/>
    <property type="match status" value="1"/>
</dbReference>
<gene>
    <name evidence="6" type="primary">betC_4</name>
    <name evidence="6" type="ORF">Pan54_17930</name>
</gene>
<dbReference type="EC" id="3.1.6.6" evidence="6"/>
<dbReference type="EMBL" id="SJPG01000001">
    <property type="protein sequence ID" value="TWT61059.1"/>
    <property type="molecule type" value="Genomic_DNA"/>
</dbReference>
<dbReference type="RefSeq" id="WP_146503096.1">
    <property type="nucleotide sequence ID" value="NZ_SJPG01000001.1"/>
</dbReference>
<reference evidence="6 7" key="1">
    <citation type="submission" date="2019-02" db="EMBL/GenBank/DDBJ databases">
        <title>Deep-cultivation of Planctomycetes and their phenomic and genomic characterization uncovers novel biology.</title>
        <authorList>
            <person name="Wiegand S."/>
            <person name="Jogler M."/>
            <person name="Boedeker C."/>
            <person name="Pinto D."/>
            <person name="Vollmers J."/>
            <person name="Rivas-Marin E."/>
            <person name="Kohn T."/>
            <person name="Peeters S.H."/>
            <person name="Heuer A."/>
            <person name="Rast P."/>
            <person name="Oberbeckmann S."/>
            <person name="Bunk B."/>
            <person name="Jeske O."/>
            <person name="Meyerdierks A."/>
            <person name="Storesund J.E."/>
            <person name="Kallscheuer N."/>
            <person name="Luecker S."/>
            <person name="Lage O.M."/>
            <person name="Pohl T."/>
            <person name="Merkel B.J."/>
            <person name="Hornburger P."/>
            <person name="Mueller R.-W."/>
            <person name="Bruemmer F."/>
            <person name="Labrenz M."/>
            <person name="Spormann A.M."/>
            <person name="Op Den Camp H."/>
            <person name="Overmann J."/>
            <person name="Amann R."/>
            <person name="Jetten M.S.M."/>
            <person name="Mascher T."/>
            <person name="Medema M.H."/>
            <person name="Devos D.P."/>
            <person name="Kaster A.-K."/>
            <person name="Ovreas L."/>
            <person name="Rohde M."/>
            <person name="Galperin M.Y."/>
            <person name="Jogler C."/>
        </authorList>
    </citation>
    <scope>NUCLEOTIDE SEQUENCE [LARGE SCALE GENOMIC DNA]</scope>
    <source>
        <strain evidence="6 7">Pan54</strain>
    </source>
</reference>
<evidence type="ECO:0000256" key="3">
    <source>
        <dbReference type="ARBA" id="ARBA00022801"/>
    </source>
</evidence>
<dbReference type="PANTHER" id="PTHR42693:SF53">
    <property type="entry name" value="ENDO-4-O-SULFATASE"/>
    <property type="match status" value="1"/>
</dbReference>
<name>A0A5C5XEH3_9PLAN</name>
<keyword evidence="4" id="KW-0106">Calcium</keyword>
<evidence type="ECO:0000256" key="4">
    <source>
        <dbReference type="ARBA" id="ARBA00022837"/>
    </source>
</evidence>
<dbReference type="Proteomes" id="UP000316095">
    <property type="component" value="Unassembled WGS sequence"/>
</dbReference>
<comment type="similarity">
    <text evidence="1">Belongs to the sulfatase family.</text>
</comment>
<keyword evidence="7" id="KW-1185">Reference proteome</keyword>
<dbReference type="GO" id="GO:0047753">
    <property type="term" value="F:choline-sulfatase activity"/>
    <property type="evidence" value="ECO:0007669"/>
    <property type="project" value="UniProtKB-EC"/>
</dbReference>
<evidence type="ECO:0000256" key="2">
    <source>
        <dbReference type="ARBA" id="ARBA00022723"/>
    </source>
</evidence>
<evidence type="ECO:0000313" key="6">
    <source>
        <dbReference type="EMBL" id="TWT61059.1"/>
    </source>
</evidence>
<organism evidence="6 7">
    <name type="scientific">Rubinisphaera italica</name>
    <dbReference type="NCBI Taxonomy" id="2527969"/>
    <lineage>
        <taxon>Bacteria</taxon>
        <taxon>Pseudomonadati</taxon>
        <taxon>Planctomycetota</taxon>
        <taxon>Planctomycetia</taxon>
        <taxon>Planctomycetales</taxon>
        <taxon>Planctomycetaceae</taxon>
        <taxon>Rubinisphaera</taxon>
    </lineage>
</organism>
<comment type="caution">
    <text evidence="6">The sequence shown here is derived from an EMBL/GenBank/DDBJ whole genome shotgun (WGS) entry which is preliminary data.</text>
</comment>
<dbReference type="SUPFAM" id="SSF53649">
    <property type="entry name" value="Alkaline phosphatase-like"/>
    <property type="match status" value="1"/>
</dbReference>
<dbReference type="InterPro" id="IPR000917">
    <property type="entry name" value="Sulfatase_N"/>
</dbReference>
<evidence type="ECO:0000256" key="1">
    <source>
        <dbReference type="ARBA" id="ARBA00008779"/>
    </source>
</evidence>
<dbReference type="Gene3D" id="3.40.720.10">
    <property type="entry name" value="Alkaline Phosphatase, subunit A"/>
    <property type="match status" value="1"/>
</dbReference>
<dbReference type="AlphaFoldDB" id="A0A5C5XEH3"/>
<keyword evidence="3 6" id="KW-0378">Hydrolase</keyword>
<evidence type="ECO:0000313" key="7">
    <source>
        <dbReference type="Proteomes" id="UP000316095"/>
    </source>
</evidence>